<keyword evidence="1" id="KW-1133">Transmembrane helix</keyword>
<keyword evidence="3" id="KW-1185">Reference proteome</keyword>
<evidence type="ECO:0000313" key="3">
    <source>
        <dbReference type="Proteomes" id="UP000095342"/>
    </source>
</evidence>
<keyword evidence="1" id="KW-0472">Membrane</keyword>
<gene>
    <name evidence="2" type="ORF">BJI67_04810</name>
</gene>
<dbReference type="KEGG" id="aaeo:BJI67_04810"/>
<evidence type="ECO:0000313" key="2">
    <source>
        <dbReference type="EMBL" id="AOV16483.1"/>
    </source>
</evidence>
<dbReference type="AlphaFoldDB" id="A0A1D8K686"/>
<sequence length="63" mass="7030">MRRLGRVLAYLGVALTAIGIIAGFYYMVRGDERPAEFFFTIVPVGFLTLFTGVMTALLFGPRR</sequence>
<dbReference type="RefSeq" id="WP_070072075.1">
    <property type="nucleotide sequence ID" value="NZ_CP017448.1"/>
</dbReference>
<keyword evidence="1" id="KW-0812">Transmembrane</keyword>
<dbReference type="Proteomes" id="UP000095342">
    <property type="component" value="Chromosome"/>
</dbReference>
<organism evidence="2 3">
    <name type="scientific">Acidihalobacter aeolianus</name>
    <dbReference type="NCBI Taxonomy" id="2792603"/>
    <lineage>
        <taxon>Bacteria</taxon>
        <taxon>Pseudomonadati</taxon>
        <taxon>Pseudomonadota</taxon>
        <taxon>Gammaproteobacteria</taxon>
        <taxon>Chromatiales</taxon>
        <taxon>Ectothiorhodospiraceae</taxon>
        <taxon>Acidihalobacter</taxon>
    </lineage>
</organism>
<name>A0A1D8K686_9GAMM</name>
<dbReference type="EMBL" id="CP017448">
    <property type="protein sequence ID" value="AOV16483.1"/>
    <property type="molecule type" value="Genomic_DNA"/>
</dbReference>
<reference evidence="2 3" key="1">
    <citation type="submission" date="2016-09" db="EMBL/GenBank/DDBJ databases">
        <title>Acidihalobacter prosperus V6 (DSM14174).</title>
        <authorList>
            <person name="Khaleque H.N."/>
            <person name="Ramsay J.P."/>
            <person name="Murphy R.J.T."/>
            <person name="Kaksonen A.H."/>
            <person name="Boxall N.J."/>
            <person name="Watkin E.L.J."/>
        </authorList>
    </citation>
    <scope>NUCLEOTIDE SEQUENCE [LARGE SCALE GENOMIC DNA]</scope>
    <source>
        <strain evidence="2 3">V6</strain>
    </source>
</reference>
<feature type="transmembrane region" description="Helical" evidence="1">
    <location>
        <begin position="38"/>
        <end position="59"/>
    </location>
</feature>
<accession>A0A1D8K686</accession>
<proteinExistence type="predicted"/>
<feature type="transmembrane region" description="Helical" evidence="1">
    <location>
        <begin position="7"/>
        <end position="26"/>
    </location>
</feature>
<protein>
    <submittedName>
        <fullName evidence="2">Uncharacterized protein</fullName>
    </submittedName>
</protein>
<evidence type="ECO:0000256" key="1">
    <source>
        <dbReference type="SAM" id="Phobius"/>
    </source>
</evidence>